<evidence type="ECO:0000313" key="3">
    <source>
        <dbReference type="Proteomes" id="UP001472677"/>
    </source>
</evidence>
<name>A0ABR2BBJ8_9ROSI</name>
<feature type="region of interest" description="Disordered" evidence="1">
    <location>
        <begin position="50"/>
        <end position="73"/>
    </location>
</feature>
<proteinExistence type="predicted"/>
<feature type="compositionally biased region" description="Low complexity" evidence="1">
    <location>
        <begin position="50"/>
        <end position="69"/>
    </location>
</feature>
<dbReference type="Proteomes" id="UP001472677">
    <property type="component" value="Unassembled WGS sequence"/>
</dbReference>
<organism evidence="2 3">
    <name type="scientific">Hibiscus sabdariffa</name>
    <name type="common">roselle</name>
    <dbReference type="NCBI Taxonomy" id="183260"/>
    <lineage>
        <taxon>Eukaryota</taxon>
        <taxon>Viridiplantae</taxon>
        <taxon>Streptophyta</taxon>
        <taxon>Embryophyta</taxon>
        <taxon>Tracheophyta</taxon>
        <taxon>Spermatophyta</taxon>
        <taxon>Magnoliopsida</taxon>
        <taxon>eudicotyledons</taxon>
        <taxon>Gunneridae</taxon>
        <taxon>Pentapetalae</taxon>
        <taxon>rosids</taxon>
        <taxon>malvids</taxon>
        <taxon>Malvales</taxon>
        <taxon>Malvaceae</taxon>
        <taxon>Malvoideae</taxon>
        <taxon>Hibiscus</taxon>
    </lineage>
</organism>
<accession>A0ABR2BBJ8</accession>
<reference evidence="2 3" key="1">
    <citation type="journal article" date="2024" name="G3 (Bethesda)">
        <title>Genome assembly of Hibiscus sabdariffa L. provides insights into metabolisms of medicinal natural products.</title>
        <authorList>
            <person name="Kim T."/>
        </authorList>
    </citation>
    <scope>NUCLEOTIDE SEQUENCE [LARGE SCALE GENOMIC DNA]</scope>
    <source>
        <strain evidence="2">TK-2024</strain>
        <tissue evidence="2">Old leaves</tissue>
    </source>
</reference>
<evidence type="ECO:0000313" key="2">
    <source>
        <dbReference type="EMBL" id="KAK8504486.1"/>
    </source>
</evidence>
<keyword evidence="3" id="KW-1185">Reference proteome</keyword>
<dbReference type="EMBL" id="JBBPBM010000140">
    <property type="protein sequence ID" value="KAK8504486.1"/>
    <property type="molecule type" value="Genomic_DNA"/>
</dbReference>
<sequence length="118" mass="12920">MAISIDLHKPLVSKLVINGRVQIVEYESLQTICFSCGTYGHVQENFPKLNPNVDSAPPAAAPSTNTPHPTENEAFGPWLVVERCQRRSPRKPSELSSINSGIPISASRYGYCAGRSYC</sequence>
<gene>
    <name evidence="2" type="ORF">V6N12_017766</name>
</gene>
<evidence type="ECO:0008006" key="4">
    <source>
        <dbReference type="Google" id="ProtNLM"/>
    </source>
</evidence>
<comment type="caution">
    <text evidence="2">The sequence shown here is derived from an EMBL/GenBank/DDBJ whole genome shotgun (WGS) entry which is preliminary data.</text>
</comment>
<evidence type="ECO:0000256" key="1">
    <source>
        <dbReference type="SAM" id="MobiDB-lite"/>
    </source>
</evidence>
<protein>
    <recommendedName>
        <fullName evidence="4">CCHC-type domain-containing protein</fullName>
    </recommendedName>
</protein>